<proteinExistence type="predicted"/>
<accession>A0A2N3I6S7</accession>
<evidence type="ECO:0000256" key="3">
    <source>
        <dbReference type="ARBA" id="ARBA00023237"/>
    </source>
</evidence>
<dbReference type="AlphaFoldDB" id="A0A2N3I6S7"/>
<dbReference type="Proteomes" id="UP000233618">
    <property type="component" value="Unassembled WGS sequence"/>
</dbReference>
<dbReference type="GO" id="GO:0009279">
    <property type="term" value="C:cell outer membrane"/>
    <property type="evidence" value="ECO:0007669"/>
    <property type="project" value="UniProtKB-SubCell"/>
</dbReference>
<evidence type="ECO:0000256" key="2">
    <source>
        <dbReference type="ARBA" id="ARBA00023136"/>
    </source>
</evidence>
<dbReference type="SUPFAM" id="SSF56935">
    <property type="entry name" value="Porins"/>
    <property type="match status" value="1"/>
</dbReference>
<dbReference type="InterPro" id="IPR036942">
    <property type="entry name" value="Beta-barrel_TonB_sf"/>
</dbReference>
<evidence type="ECO:0008006" key="8">
    <source>
        <dbReference type="Google" id="ProtNLM"/>
    </source>
</evidence>
<organism evidence="6 7">
    <name type="scientific">Labilibaculum manganireducens</name>
    <dbReference type="NCBI Taxonomy" id="1940525"/>
    <lineage>
        <taxon>Bacteria</taxon>
        <taxon>Pseudomonadati</taxon>
        <taxon>Bacteroidota</taxon>
        <taxon>Bacteroidia</taxon>
        <taxon>Marinilabiliales</taxon>
        <taxon>Marinifilaceae</taxon>
        <taxon>Labilibaculum</taxon>
    </lineage>
</organism>
<dbReference type="Gene3D" id="2.40.170.20">
    <property type="entry name" value="TonB-dependent receptor, beta-barrel domain"/>
    <property type="match status" value="1"/>
</dbReference>
<evidence type="ECO:0000313" key="7">
    <source>
        <dbReference type="Proteomes" id="UP000233618"/>
    </source>
</evidence>
<evidence type="ECO:0000256" key="5">
    <source>
        <dbReference type="SAM" id="SignalP"/>
    </source>
</evidence>
<dbReference type="RefSeq" id="WP_101310218.1">
    <property type="nucleotide sequence ID" value="NZ_MVDE01000018.1"/>
</dbReference>
<feature type="region of interest" description="Disordered" evidence="4">
    <location>
        <begin position="24"/>
        <end position="57"/>
    </location>
</feature>
<comment type="subcellular location">
    <subcellularLocation>
        <location evidence="1">Cell outer membrane</location>
    </subcellularLocation>
</comment>
<keyword evidence="7" id="KW-1185">Reference proteome</keyword>
<feature type="chain" id="PRO_5014846256" description="TonB-dependent receptor-like beta-barrel domain-containing protein" evidence="5">
    <location>
        <begin position="24"/>
        <end position="797"/>
    </location>
</feature>
<reference evidence="6 7" key="1">
    <citation type="journal article" date="2017" name="Front. Microbiol.">
        <title>Labilibaculum manganireducens gen. nov., sp. nov. and Labilibaculum filiforme sp. nov., Novel Bacteroidetes Isolated from Subsurface Sediments of the Baltic Sea.</title>
        <authorList>
            <person name="Vandieken V."/>
            <person name="Marshall I.P."/>
            <person name="Niemann H."/>
            <person name="Engelen B."/>
            <person name="Cypionka H."/>
        </authorList>
    </citation>
    <scope>NUCLEOTIDE SEQUENCE [LARGE SCALE GENOMIC DNA]</scope>
    <source>
        <strain evidence="6 7">59.10-2M</strain>
    </source>
</reference>
<evidence type="ECO:0000256" key="4">
    <source>
        <dbReference type="SAM" id="MobiDB-lite"/>
    </source>
</evidence>
<keyword evidence="2" id="KW-0472">Membrane</keyword>
<keyword evidence="5" id="KW-0732">Signal</keyword>
<keyword evidence="3" id="KW-0998">Cell outer membrane</keyword>
<evidence type="ECO:0000256" key="1">
    <source>
        <dbReference type="ARBA" id="ARBA00004442"/>
    </source>
</evidence>
<protein>
    <recommendedName>
        <fullName evidence="8">TonB-dependent receptor-like beta-barrel domain-containing protein</fullName>
    </recommendedName>
</protein>
<feature type="compositionally biased region" description="Polar residues" evidence="4">
    <location>
        <begin position="31"/>
        <end position="41"/>
    </location>
</feature>
<gene>
    <name evidence="6" type="ORF">BZG01_12680</name>
</gene>
<evidence type="ECO:0000313" key="6">
    <source>
        <dbReference type="EMBL" id="PKQ66006.1"/>
    </source>
</evidence>
<sequence length="797" mass="89984">MKKGLLSVLSIAIALGITTHVHSQEQKDSTNEVQTLSTDSISSKKEEKNRNVMLNADSNTSPRSVNIGLPFRGDILILENDVPVVYWFWPTVPTVAWRYDNSLAKMGLLSFSESALTFGKVGFAVQSSDRDASSKFKGYASVYGNSFGSTRFAATVTGPLSKKGWGYTLSAHQNLDKGNGINYMYTDWYEKATLLKAGIQKKYDKGAVKLLYKYTTSKSMMSNYQPLRYDGDGKTSVLDNFDLGKDSYVVRDGLVPYFDPYTGEAKQADLTDDEFCKSETHSLYLCGEHKFNNDWKLSYSTMYQKANTPIAIQVPISVMLFEEDQQGMDKYYYHDTNNQYTGSVQYTLNQLIPQSDITTWITRAEITKQVNNHSLRLGFTHQYNHSKFVTLSGMYVQSVEANPELLDLHGYIPAYGMNVPFSNEYGGLPVQYSGYCSPTDFTVNHTALYLSDDIKVNNWFRFGVGGRIEKVSKDENRNIYTKEFILDKPTKKHTFNEWNTVGIADFVLNITPNFGLLGDVTYNNFMDVETSWNYPYKDDNGNPTNANGLTADEVTAANRAGGSEVMPRQSDPMGHKSTVLNIGGGIFLNHGTDFSLVSKVTRITKENILSNSATVTNPNGSGERADFSPIFYDISTTGWSTDIVWRPTKNFNLHYLLTLQNPQFKNYSYGAFGVNYNYSNNVIPELSKVLMEIDPSYSFMNGAMRLWFSLRYFGEQNANATNQYFYEPRWENFGGLEYRLSRKAMLKFQVTNFLDQKGVKGQMQGADQITDDRFVGRSVVAGSIRPRTFELSLDLKF</sequence>
<dbReference type="EMBL" id="MVDE01000018">
    <property type="protein sequence ID" value="PKQ66006.1"/>
    <property type="molecule type" value="Genomic_DNA"/>
</dbReference>
<feature type="signal peptide" evidence="5">
    <location>
        <begin position="1"/>
        <end position="23"/>
    </location>
</feature>
<comment type="caution">
    <text evidence="6">The sequence shown here is derived from an EMBL/GenBank/DDBJ whole genome shotgun (WGS) entry which is preliminary data.</text>
</comment>
<name>A0A2N3I6S7_9BACT</name>